<keyword evidence="1" id="KW-0106">Calcium</keyword>
<accession>A0A6J2TI45</accession>
<dbReference type="Gene3D" id="1.10.238.10">
    <property type="entry name" value="EF-hand"/>
    <property type="match status" value="1"/>
</dbReference>
<dbReference type="InterPro" id="IPR002048">
    <property type="entry name" value="EF_hand_dom"/>
</dbReference>
<evidence type="ECO:0000256" key="1">
    <source>
        <dbReference type="ARBA" id="ARBA00022837"/>
    </source>
</evidence>
<gene>
    <name evidence="4" type="primary">LOC115624223</name>
</gene>
<evidence type="ECO:0000313" key="4">
    <source>
        <dbReference type="RefSeq" id="XP_030374697.1"/>
    </source>
</evidence>
<sequence>MDSLDSTLDSMQNNRFAALYNSMIRELTNTTHLSQTEVTSLLMVYYKFVMNNGRAAKMMTKKQFYQIFLVLFNLNDMRAADRTLLHITKHVKYVDPAGWIQLFTLFTTGDLTMRMKFAFAVYNTKGTGLIDREMISVAVERFFIGEDEDEVMELRADMCELIIKKFDVDKDGFISFDDYVTVVSQQPCLLEFLGRLFPSVDDQNVLAHCTNIDSLISY</sequence>
<dbReference type="GO" id="GO:0005509">
    <property type="term" value="F:calcium ion binding"/>
    <property type="evidence" value="ECO:0007669"/>
    <property type="project" value="InterPro"/>
</dbReference>
<dbReference type="GeneID" id="115624223"/>
<protein>
    <submittedName>
        <fullName evidence="4">Uncharacterized protein LOC115624223</fullName>
    </submittedName>
</protein>
<dbReference type="PROSITE" id="PS00018">
    <property type="entry name" value="EF_HAND_1"/>
    <property type="match status" value="1"/>
</dbReference>
<reference evidence="4" key="1">
    <citation type="submission" date="2025-08" db="UniProtKB">
        <authorList>
            <consortium name="RefSeq"/>
        </authorList>
    </citation>
    <scope>IDENTIFICATION</scope>
    <source>
        <strain evidence="4">11010-0011.00</strain>
        <tissue evidence="4">Whole body</tissue>
    </source>
</reference>
<dbReference type="SUPFAM" id="SSF47473">
    <property type="entry name" value="EF-hand"/>
    <property type="match status" value="1"/>
</dbReference>
<dbReference type="PROSITE" id="PS50222">
    <property type="entry name" value="EF_HAND_2"/>
    <property type="match status" value="1"/>
</dbReference>
<name>A0A6J2TI45_DROLE</name>
<dbReference type="OrthoDB" id="191686at2759"/>
<dbReference type="RefSeq" id="XP_030374697.1">
    <property type="nucleotide sequence ID" value="XM_030518837.1"/>
</dbReference>
<evidence type="ECO:0000259" key="2">
    <source>
        <dbReference type="PROSITE" id="PS50222"/>
    </source>
</evidence>
<proteinExistence type="predicted"/>
<organism evidence="3 4">
    <name type="scientific">Drosophila lebanonensis</name>
    <name type="common">Fruit fly</name>
    <name type="synonym">Scaptodrosophila lebanonensis</name>
    <dbReference type="NCBI Taxonomy" id="7225"/>
    <lineage>
        <taxon>Eukaryota</taxon>
        <taxon>Metazoa</taxon>
        <taxon>Ecdysozoa</taxon>
        <taxon>Arthropoda</taxon>
        <taxon>Hexapoda</taxon>
        <taxon>Insecta</taxon>
        <taxon>Pterygota</taxon>
        <taxon>Neoptera</taxon>
        <taxon>Endopterygota</taxon>
        <taxon>Diptera</taxon>
        <taxon>Brachycera</taxon>
        <taxon>Muscomorpha</taxon>
        <taxon>Ephydroidea</taxon>
        <taxon>Drosophilidae</taxon>
        <taxon>Scaptodrosophila</taxon>
    </lineage>
</organism>
<dbReference type="AlphaFoldDB" id="A0A6J2TI45"/>
<keyword evidence="3" id="KW-1185">Reference proteome</keyword>
<dbReference type="Proteomes" id="UP000504634">
    <property type="component" value="Unplaced"/>
</dbReference>
<dbReference type="InterPro" id="IPR018247">
    <property type="entry name" value="EF_Hand_1_Ca_BS"/>
</dbReference>
<dbReference type="Pfam" id="PF13499">
    <property type="entry name" value="EF-hand_7"/>
    <property type="match status" value="1"/>
</dbReference>
<evidence type="ECO:0000313" key="3">
    <source>
        <dbReference type="Proteomes" id="UP000504634"/>
    </source>
</evidence>
<dbReference type="InterPro" id="IPR011992">
    <property type="entry name" value="EF-hand-dom_pair"/>
</dbReference>
<feature type="domain" description="EF-hand" evidence="2">
    <location>
        <begin position="154"/>
        <end position="189"/>
    </location>
</feature>